<gene>
    <name evidence="2" type="ORF">LGH74_18520</name>
</gene>
<dbReference type="EMBL" id="JAJADR010000006">
    <property type="protein sequence ID" value="MCB2409992.1"/>
    <property type="molecule type" value="Genomic_DNA"/>
</dbReference>
<dbReference type="Proteomes" id="UP001165296">
    <property type="component" value="Unassembled WGS sequence"/>
</dbReference>
<protein>
    <submittedName>
        <fullName evidence="2">CotH kinase family protein</fullName>
    </submittedName>
</protein>
<dbReference type="InterPro" id="IPR014867">
    <property type="entry name" value="Spore_coat_CotH_CotH2/3/7"/>
</dbReference>
<dbReference type="NCBIfam" id="TIGR04183">
    <property type="entry name" value="Por_Secre_tail"/>
    <property type="match status" value="1"/>
</dbReference>
<keyword evidence="3" id="KW-1185">Reference proteome</keyword>
<dbReference type="Pfam" id="PF08757">
    <property type="entry name" value="CotH"/>
    <property type="match status" value="1"/>
</dbReference>
<comment type="caution">
    <text evidence="2">The sequence shown here is derived from an EMBL/GenBank/DDBJ whole genome shotgun (WGS) entry which is preliminary data.</text>
</comment>
<reference evidence="2" key="1">
    <citation type="submission" date="2021-10" db="EMBL/GenBank/DDBJ databases">
        <authorList>
            <person name="Dean J.D."/>
            <person name="Kim M.K."/>
            <person name="Newey C.N."/>
            <person name="Stoker T.S."/>
            <person name="Thompson D.W."/>
            <person name="Grose J.H."/>
        </authorList>
    </citation>
    <scope>NUCLEOTIDE SEQUENCE</scope>
    <source>
        <strain evidence="2">BT178</strain>
    </source>
</reference>
<accession>A0ABS8AUV3</accession>
<dbReference type="Pfam" id="PF18962">
    <property type="entry name" value="Por_Secre_tail"/>
    <property type="match status" value="1"/>
</dbReference>
<organism evidence="2 3">
    <name type="scientific">Hymenobacter lucidus</name>
    <dbReference type="NCBI Taxonomy" id="2880930"/>
    <lineage>
        <taxon>Bacteria</taxon>
        <taxon>Pseudomonadati</taxon>
        <taxon>Bacteroidota</taxon>
        <taxon>Cytophagia</taxon>
        <taxon>Cytophagales</taxon>
        <taxon>Hymenobacteraceae</taxon>
        <taxon>Hymenobacter</taxon>
    </lineage>
</organism>
<feature type="domain" description="Secretion system C-terminal sorting" evidence="1">
    <location>
        <begin position="490"/>
        <end position="558"/>
    </location>
</feature>
<sequence>MTLLFPAVQATAGDTLAIAPAYYHIDQAHHLIVINKSVAALNTESPGAKTHLRLDQTYTFPQPQAVWQTNVSYLVELGGTPYKLYFTALPVAHISTRHAIVDSPSVYAQFSLSESNGTVTQSDLGVEIRGAYSQSFPKKSFELSFWNDTTGAVSRDLSLLGLRTDNKWNLQALYNEPMRLNSKVANELWKEMHQVYYKSAEPDAVSGIAMTYVELFVNEEYRGLYALTERVDRKQLKLKKYSNGIKGELYKGSDWGGAVTFTGLPPFDNTSDIWGGFEYKHPEEEINWTNLYNFVSFVKNSPNEEFYRDYAKRFDITSAVDYYLFLNLTRAADNTGKNIYIAKYKTGDPYFYVPWDLDGVFGNNWAGQPDTVTTDLLGNGFYDRLLQDCSPTGFRALVHKRWVELRKNVITQPRIVEKFRANHAYLRTNNVYEREGSTWSGFPFDEAHLTFIGAWVQSRLSYLDGAFGQHQQCASVLSATSAVAATGVQLYPNPATDFLSVEAHTPEAEVILRDISGKIVLQARLKSGSTTLDVRHLAKGLYVATVLTNKTVKTEKILLR</sequence>
<evidence type="ECO:0000313" key="2">
    <source>
        <dbReference type="EMBL" id="MCB2409992.1"/>
    </source>
</evidence>
<dbReference type="RefSeq" id="WP_226177908.1">
    <property type="nucleotide sequence ID" value="NZ_JAJADR010000006.1"/>
</dbReference>
<proteinExistence type="predicted"/>
<dbReference type="GO" id="GO:0016301">
    <property type="term" value="F:kinase activity"/>
    <property type="evidence" value="ECO:0007669"/>
    <property type="project" value="UniProtKB-KW"/>
</dbReference>
<dbReference type="InterPro" id="IPR026444">
    <property type="entry name" value="Secre_tail"/>
</dbReference>
<evidence type="ECO:0000259" key="1">
    <source>
        <dbReference type="Pfam" id="PF18962"/>
    </source>
</evidence>
<keyword evidence="2" id="KW-0808">Transferase</keyword>
<dbReference type="PANTHER" id="PTHR40050:SF1">
    <property type="entry name" value="INNER SPORE COAT PROTEIN H"/>
    <property type="match status" value="1"/>
</dbReference>
<dbReference type="PANTHER" id="PTHR40050">
    <property type="entry name" value="INNER SPORE COAT PROTEIN H"/>
    <property type="match status" value="1"/>
</dbReference>
<evidence type="ECO:0000313" key="3">
    <source>
        <dbReference type="Proteomes" id="UP001165296"/>
    </source>
</evidence>
<keyword evidence="2" id="KW-0418">Kinase</keyword>
<name>A0ABS8AUV3_9BACT</name>